<keyword evidence="2" id="KW-1185">Reference proteome</keyword>
<reference evidence="1" key="1">
    <citation type="submission" date="2022-08" db="EMBL/GenBank/DDBJ databases">
        <title>Genome Sequence of Lecanicillium fungicola.</title>
        <authorList>
            <person name="Buettner E."/>
        </authorList>
    </citation>
    <scope>NUCLEOTIDE SEQUENCE</scope>
    <source>
        <strain evidence="1">Babe33</strain>
    </source>
</reference>
<evidence type="ECO:0000313" key="2">
    <source>
        <dbReference type="Proteomes" id="UP001143910"/>
    </source>
</evidence>
<name>A0ACC1NG91_9HYPO</name>
<accession>A0ACC1NG91</accession>
<protein>
    <submittedName>
        <fullName evidence="1">Uncharacterized protein</fullName>
    </submittedName>
</protein>
<dbReference type="EMBL" id="JANJQO010000411">
    <property type="protein sequence ID" value="KAJ2978058.1"/>
    <property type="molecule type" value="Genomic_DNA"/>
</dbReference>
<organism evidence="1 2">
    <name type="scientific">Zarea fungicola</name>
    <dbReference type="NCBI Taxonomy" id="93591"/>
    <lineage>
        <taxon>Eukaryota</taxon>
        <taxon>Fungi</taxon>
        <taxon>Dikarya</taxon>
        <taxon>Ascomycota</taxon>
        <taxon>Pezizomycotina</taxon>
        <taxon>Sordariomycetes</taxon>
        <taxon>Hypocreomycetidae</taxon>
        <taxon>Hypocreales</taxon>
        <taxon>Cordycipitaceae</taxon>
        <taxon>Zarea</taxon>
    </lineage>
</organism>
<gene>
    <name evidence="1" type="ORF">NQ176_g4028</name>
</gene>
<dbReference type="Proteomes" id="UP001143910">
    <property type="component" value="Unassembled WGS sequence"/>
</dbReference>
<comment type="caution">
    <text evidence="1">The sequence shown here is derived from an EMBL/GenBank/DDBJ whole genome shotgun (WGS) entry which is preliminary data.</text>
</comment>
<evidence type="ECO:0000313" key="1">
    <source>
        <dbReference type="EMBL" id="KAJ2978058.1"/>
    </source>
</evidence>
<proteinExistence type="predicted"/>
<sequence>MSYFAFDVCNSFPGIYNDEVRRIWSIVVARLATKYDTLLNAILTLSLRHMLCTGHEEVAPTERLQVLHGQYLEATLEEFKTAVGTLTPAIADAASFTSVLLSMDALASLCDRDLTQYTAPVQWLHLCKGVTQVFSVGLKLLRGNPDALIYKVVETSGSFIQHVNFMPASQFPALFTRRPDESDEDDAAYVETAGYVGAIRSAQLSGEPMNVTIRRFIVYPLVFPPRFVKLLGEHQPRALVILAHYFALAVSCEKTAWVGDAPRKEILAMAEFLPSERLRGFAWPLSVVRGPAST</sequence>